<proteinExistence type="inferred from homology"/>
<feature type="region of interest" description="Disordered" evidence="2">
    <location>
        <begin position="412"/>
        <end position="433"/>
    </location>
</feature>
<sequence length="480" mass="52536">MRINTYRKWVNPPIYGNSPIFFCTMETAQSFLGLDVPAQTQNTLHILSGSFRSISLFLLAFSPANRSLSLVQTVDAFGPHQYLALNPTKDRAFATTWSLPPSLSSWEIDRNEWKVNHINNVPITATSSYIILPPPYAHIYSAGGPTGEIHAIDPSTGGFSKKIQQFLFVPEDELEKADKTRVALRYGSHGVEFSTPLSLAFIPVLGTDSIEVYTHDKQTGSLTHVYSSPSPRGEGAHDGPRHVKVHPNGKVLYCVTEHSNYLDTYSITITAPYLTHLSSRSLLPPSLSHPHPQHSKFRGDTLLLTPSTPSSPTPHTIWATTRGGKEDVRGWISVFQLGEDGDFVKAANDEDGDGEEYGIERYETPTSGGKANAIDLYPKVLLPESVSSMPSNPENDTESSEEAVYILLTDDSDYASIPPSGQEEKEKGQGQGGVRVLEWNGWGTGGVKEIVGWPGPSDAESEVESGKERMMGGSHALWLD</sequence>
<gene>
    <name evidence="3" type="ORF">VKT23_011573</name>
</gene>
<name>A0ABR1JD99_9AGAR</name>
<evidence type="ECO:0000313" key="3">
    <source>
        <dbReference type="EMBL" id="KAK7454060.1"/>
    </source>
</evidence>
<evidence type="ECO:0000313" key="4">
    <source>
        <dbReference type="Proteomes" id="UP001498398"/>
    </source>
</evidence>
<dbReference type="InterPro" id="IPR019405">
    <property type="entry name" value="Lactonase_7-beta_prop"/>
</dbReference>
<dbReference type="InterPro" id="IPR050282">
    <property type="entry name" value="Cycloisomerase_2"/>
</dbReference>
<dbReference type="Pfam" id="PF10282">
    <property type="entry name" value="Lactonase"/>
    <property type="match status" value="1"/>
</dbReference>
<evidence type="ECO:0000256" key="1">
    <source>
        <dbReference type="ARBA" id="ARBA00005564"/>
    </source>
</evidence>
<feature type="region of interest" description="Disordered" evidence="2">
    <location>
        <begin position="447"/>
        <end position="480"/>
    </location>
</feature>
<dbReference type="EMBL" id="JBANRG010000025">
    <property type="protein sequence ID" value="KAK7454060.1"/>
    <property type="molecule type" value="Genomic_DNA"/>
</dbReference>
<comment type="similarity">
    <text evidence="1">Belongs to the cycloisomerase 2 family.</text>
</comment>
<dbReference type="InterPro" id="IPR015943">
    <property type="entry name" value="WD40/YVTN_repeat-like_dom_sf"/>
</dbReference>
<reference evidence="3 4" key="1">
    <citation type="submission" date="2024-01" db="EMBL/GenBank/DDBJ databases">
        <title>A draft genome for the cacao thread blight pathogen Marasmiellus scandens.</title>
        <authorList>
            <person name="Baruah I.K."/>
            <person name="Leung J."/>
            <person name="Bukari Y."/>
            <person name="Amoako-Attah I."/>
            <person name="Meinhardt L.W."/>
            <person name="Bailey B.A."/>
            <person name="Cohen S.P."/>
        </authorList>
    </citation>
    <scope>NUCLEOTIDE SEQUENCE [LARGE SCALE GENOMIC DNA]</scope>
    <source>
        <strain evidence="3 4">GH-19</strain>
    </source>
</reference>
<dbReference type="SUPFAM" id="SSF50969">
    <property type="entry name" value="YVTN repeat-like/Quinoprotein amine dehydrogenase"/>
    <property type="match status" value="1"/>
</dbReference>
<dbReference type="Proteomes" id="UP001498398">
    <property type="component" value="Unassembled WGS sequence"/>
</dbReference>
<comment type="caution">
    <text evidence="3">The sequence shown here is derived from an EMBL/GenBank/DDBJ whole genome shotgun (WGS) entry which is preliminary data.</text>
</comment>
<protein>
    <recommendedName>
        <fullName evidence="5">Isomerase YbhE</fullName>
    </recommendedName>
</protein>
<accession>A0ABR1JD99</accession>
<feature type="compositionally biased region" description="Polar residues" evidence="2">
    <location>
        <begin position="221"/>
        <end position="230"/>
    </location>
</feature>
<dbReference type="PANTHER" id="PTHR30344">
    <property type="entry name" value="6-PHOSPHOGLUCONOLACTONASE-RELATED"/>
    <property type="match status" value="1"/>
</dbReference>
<organism evidence="3 4">
    <name type="scientific">Marasmiellus scandens</name>
    <dbReference type="NCBI Taxonomy" id="2682957"/>
    <lineage>
        <taxon>Eukaryota</taxon>
        <taxon>Fungi</taxon>
        <taxon>Dikarya</taxon>
        <taxon>Basidiomycota</taxon>
        <taxon>Agaricomycotina</taxon>
        <taxon>Agaricomycetes</taxon>
        <taxon>Agaricomycetidae</taxon>
        <taxon>Agaricales</taxon>
        <taxon>Marasmiineae</taxon>
        <taxon>Omphalotaceae</taxon>
        <taxon>Marasmiellus</taxon>
    </lineage>
</organism>
<keyword evidence="4" id="KW-1185">Reference proteome</keyword>
<evidence type="ECO:0000256" key="2">
    <source>
        <dbReference type="SAM" id="MobiDB-lite"/>
    </source>
</evidence>
<evidence type="ECO:0008006" key="5">
    <source>
        <dbReference type="Google" id="ProtNLM"/>
    </source>
</evidence>
<dbReference type="Gene3D" id="2.130.10.10">
    <property type="entry name" value="YVTN repeat-like/Quinoprotein amine dehydrogenase"/>
    <property type="match status" value="1"/>
</dbReference>
<feature type="region of interest" description="Disordered" evidence="2">
    <location>
        <begin position="221"/>
        <end position="240"/>
    </location>
</feature>
<dbReference type="InterPro" id="IPR011044">
    <property type="entry name" value="Quino_amine_DH_bsu"/>
</dbReference>
<dbReference type="PANTHER" id="PTHR30344:SF4">
    <property type="entry name" value="CYCLASE, PUTATIVE (AFU_ORTHOLOGUE AFUA_6G11580)-RELATED"/>
    <property type="match status" value="1"/>
</dbReference>